<name>A0A402B9Z2_9CHLR</name>
<dbReference type="Pfam" id="PF01969">
    <property type="entry name" value="Ni_insertion"/>
    <property type="match status" value="1"/>
</dbReference>
<accession>A0A402B9Z2</accession>
<sequence>MTRKMAFIDCSLGSSGSLWLSTLMDLGLSVASIRRALAAVDLDIYQVEPLQVFERGASGIRLAWTSLDQVTLRSLDAWSQQLKSSALPEPVIARVLACLRCLAEAESVVHDTPLTTIQLSSVALMELVCVVSGLLELNISELYASPLPLNTGFEGEHDLAPSPVTLEILRASGASWKPVSSGGEPVTPVGAALLVTCARFEVPVFSIERVGYGFGSTSQNPPAAMRLYLGTSTEVEEPASIMDADTDWVAVIESNLDTMTGELLGGLMERLFTLGALDVTYTPLQMKKNRPATLLTVICPVSLGDQLALILLRETPTLGVRIQHIRRLKAQREQVRIDTALGPMLVKIKRLGAQLISASPEYEECQRIATMRQLPLIEVYEVARDAIKNVIIDKKDRIDTTTQEN</sequence>
<dbReference type="RefSeq" id="WP_161982213.1">
    <property type="nucleotide sequence ID" value="NZ_BIFT01000001.1"/>
</dbReference>
<dbReference type="Gene3D" id="3.10.20.300">
    <property type="entry name" value="mk0293 like domain"/>
    <property type="match status" value="1"/>
</dbReference>
<dbReference type="InterPro" id="IPR002822">
    <property type="entry name" value="Ni_insertion"/>
</dbReference>
<dbReference type="Proteomes" id="UP000287171">
    <property type="component" value="Unassembled WGS sequence"/>
</dbReference>
<protein>
    <submittedName>
        <fullName evidence="2">TIGR00299 family protein</fullName>
    </submittedName>
</protein>
<keyword evidence="1" id="KW-0533">Nickel</keyword>
<evidence type="ECO:0000256" key="1">
    <source>
        <dbReference type="ARBA" id="ARBA00022596"/>
    </source>
</evidence>
<evidence type="ECO:0000313" key="2">
    <source>
        <dbReference type="EMBL" id="GCE28204.1"/>
    </source>
</evidence>
<organism evidence="2 3">
    <name type="scientific">Dictyobacter alpinus</name>
    <dbReference type="NCBI Taxonomy" id="2014873"/>
    <lineage>
        <taxon>Bacteria</taxon>
        <taxon>Bacillati</taxon>
        <taxon>Chloroflexota</taxon>
        <taxon>Ktedonobacteria</taxon>
        <taxon>Ktedonobacterales</taxon>
        <taxon>Dictyobacteraceae</taxon>
        <taxon>Dictyobacter</taxon>
    </lineage>
</organism>
<comment type="caution">
    <text evidence="2">The sequence shown here is derived from an EMBL/GenBank/DDBJ whole genome shotgun (WGS) entry which is preliminary data.</text>
</comment>
<dbReference type="EMBL" id="BIFT01000001">
    <property type="protein sequence ID" value="GCE28204.1"/>
    <property type="molecule type" value="Genomic_DNA"/>
</dbReference>
<dbReference type="PANTHER" id="PTHR36566:SF1">
    <property type="entry name" value="PYRIDINIUM-3,5-BISTHIOCARBOXYLIC ACID MONONUCLEOTIDE NICKEL INSERTION PROTEIN"/>
    <property type="match status" value="1"/>
</dbReference>
<dbReference type="AlphaFoldDB" id="A0A402B9Z2"/>
<gene>
    <name evidence="2" type="ORF">KDA_36880</name>
</gene>
<keyword evidence="3" id="KW-1185">Reference proteome</keyword>
<proteinExistence type="predicted"/>
<dbReference type="Gene3D" id="3.30.70.1380">
    <property type="entry name" value="Transcriptional regulatory protein pf0864 domain like"/>
    <property type="match status" value="1"/>
</dbReference>
<reference evidence="3" key="1">
    <citation type="submission" date="2018-12" db="EMBL/GenBank/DDBJ databases">
        <title>Tengunoibacter tsumagoiensis gen. nov., sp. nov., Dictyobacter kobayashii sp. nov., D. alpinus sp. nov., and D. joshuensis sp. nov. and description of Dictyobacteraceae fam. nov. within the order Ktedonobacterales isolated from Tengu-no-mugimeshi.</title>
        <authorList>
            <person name="Wang C.M."/>
            <person name="Zheng Y."/>
            <person name="Sakai Y."/>
            <person name="Toyoda A."/>
            <person name="Minakuchi Y."/>
            <person name="Abe K."/>
            <person name="Yokota A."/>
            <person name="Yabe S."/>
        </authorList>
    </citation>
    <scope>NUCLEOTIDE SEQUENCE [LARGE SCALE GENOMIC DNA]</scope>
    <source>
        <strain evidence="3">Uno16</strain>
    </source>
</reference>
<dbReference type="PANTHER" id="PTHR36566">
    <property type="entry name" value="NICKEL INSERTION PROTEIN-RELATED"/>
    <property type="match status" value="1"/>
</dbReference>
<evidence type="ECO:0000313" key="3">
    <source>
        <dbReference type="Proteomes" id="UP000287171"/>
    </source>
</evidence>